<evidence type="ECO:0000313" key="9">
    <source>
        <dbReference type="EMBL" id="KNZ69033.1"/>
    </source>
</evidence>
<dbReference type="PATRIC" id="fig|281456.6.peg.2533"/>
<evidence type="ECO:0000256" key="7">
    <source>
        <dbReference type="RuleBase" id="RU363032"/>
    </source>
</evidence>
<dbReference type="AlphaFoldDB" id="A0A0L6W0X4"/>
<evidence type="ECO:0000313" key="10">
    <source>
        <dbReference type="Proteomes" id="UP000037175"/>
    </source>
</evidence>
<sequence>MGKYIVKRLIGLIPVVIGVSICAFLLIHLIPGDPARAILGERATEETMNALREQLGLNDPLYVQYARFMGNVLQGDFGRSVITNNPVIEEFAQRFPATLELSLAAMIIAVIVGVLAGVISAVKQYSIFDNLSMVGALLGVSLPIFWLGLMMQWLFAFKLGLLDASARLSVDTHLQTITNLYLLDAILTGNWPAFVDAFKHILMPSLALATIPMAIIARMTRSSMLEVLKQDYIRTARAKGLKEKVVIFKHALKNAFLPVLTVMGLQFGSLLGGAVLTETIFSWPGVGRLMYEAIMQRDFPVVQNGILIIALIFVLINLLVDILYSYVDPRIRTH</sequence>
<keyword evidence="3" id="KW-1003">Cell membrane</keyword>
<keyword evidence="6 7" id="KW-0472">Membrane</keyword>
<dbReference type="Pfam" id="PF00528">
    <property type="entry name" value="BPD_transp_1"/>
    <property type="match status" value="1"/>
</dbReference>
<feature type="domain" description="ABC transmembrane type-1" evidence="8">
    <location>
        <begin position="95"/>
        <end position="324"/>
    </location>
</feature>
<evidence type="ECO:0000256" key="3">
    <source>
        <dbReference type="ARBA" id="ARBA00022475"/>
    </source>
</evidence>
<protein>
    <submittedName>
        <fullName evidence="9">Binding-protein-dependent transport system inner membrane protein</fullName>
    </submittedName>
</protein>
<feature type="transmembrane region" description="Helical" evidence="7">
    <location>
        <begin position="201"/>
        <end position="220"/>
    </location>
</feature>
<accession>A0A0L6W0X4</accession>
<dbReference type="GO" id="GO:0055085">
    <property type="term" value="P:transmembrane transport"/>
    <property type="evidence" value="ECO:0007669"/>
    <property type="project" value="InterPro"/>
</dbReference>
<dbReference type="PANTHER" id="PTHR43163:SF6">
    <property type="entry name" value="DIPEPTIDE TRANSPORT SYSTEM PERMEASE PROTEIN DPPB-RELATED"/>
    <property type="match status" value="1"/>
</dbReference>
<dbReference type="Proteomes" id="UP000037175">
    <property type="component" value="Unassembled WGS sequence"/>
</dbReference>
<comment type="subcellular location">
    <subcellularLocation>
        <location evidence="1 7">Cell membrane</location>
        <topology evidence="1 7">Multi-pass membrane protein</topology>
    </subcellularLocation>
</comment>
<organism evidence="9 10">
    <name type="scientific">Thermincola ferriacetica</name>
    <dbReference type="NCBI Taxonomy" id="281456"/>
    <lineage>
        <taxon>Bacteria</taxon>
        <taxon>Bacillati</taxon>
        <taxon>Bacillota</taxon>
        <taxon>Clostridia</taxon>
        <taxon>Eubacteriales</taxon>
        <taxon>Thermincolaceae</taxon>
        <taxon>Thermincola</taxon>
    </lineage>
</organism>
<keyword evidence="2 7" id="KW-0813">Transport</keyword>
<dbReference type="Pfam" id="PF19300">
    <property type="entry name" value="BPD_transp_1_N"/>
    <property type="match status" value="1"/>
</dbReference>
<comment type="caution">
    <text evidence="9">The sequence shown here is derived from an EMBL/GenBank/DDBJ whole genome shotgun (WGS) entry which is preliminary data.</text>
</comment>
<evidence type="ECO:0000256" key="2">
    <source>
        <dbReference type="ARBA" id="ARBA00022448"/>
    </source>
</evidence>
<dbReference type="PROSITE" id="PS50928">
    <property type="entry name" value="ABC_TM1"/>
    <property type="match status" value="1"/>
</dbReference>
<feature type="transmembrane region" description="Helical" evidence="7">
    <location>
        <begin position="255"/>
        <end position="281"/>
    </location>
</feature>
<dbReference type="InterPro" id="IPR045621">
    <property type="entry name" value="BPD_transp_1_N"/>
</dbReference>
<evidence type="ECO:0000256" key="1">
    <source>
        <dbReference type="ARBA" id="ARBA00004651"/>
    </source>
</evidence>
<feature type="transmembrane region" description="Helical" evidence="7">
    <location>
        <begin position="134"/>
        <end position="155"/>
    </location>
</feature>
<dbReference type="RefSeq" id="WP_052218520.1">
    <property type="nucleotide sequence ID" value="NZ_LGTE01000018.1"/>
</dbReference>
<proteinExistence type="inferred from homology"/>
<keyword evidence="10" id="KW-1185">Reference proteome</keyword>
<comment type="similarity">
    <text evidence="7">Belongs to the binding-protein-dependent transport system permease family.</text>
</comment>
<dbReference type="InterPro" id="IPR035906">
    <property type="entry name" value="MetI-like_sf"/>
</dbReference>
<keyword evidence="4 7" id="KW-0812">Transmembrane</keyword>
<dbReference type="EMBL" id="LGTE01000018">
    <property type="protein sequence ID" value="KNZ69033.1"/>
    <property type="molecule type" value="Genomic_DNA"/>
</dbReference>
<dbReference type="SUPFAM" id="SSF161098">
    <property type="entry name" value="MetI-like"/>
    <property type="match status" value="1"/>
</dbReference>
<dbReference type="Gene3D" id="1.10.3720.10">
    <property type="entry name" value="MetI-like"/>
    <property type="match status" value="1"/>
</dbReference>
<evidence type="ECO:0000256" key="4">
    <source>
        <dbReference type="ARBA" id="ARBA00022692"/>
    </source>
</evidence>
<dbReference type="CDD" id="cd06261">
    <property type="entry name" value="TM_PBP2"/>
    <property type="match status" value="1"/>
</dbReference>
<evidence type="ECO:0000256" key="6">
    <source>
        <dbReference type="ARBA" id="ARBA00023136"/>
    </source>
</evidence>
<name>A0A0L6W0X4_9FIRM</name>
<evidence type="ECO:0000259" key="8">
    <source>
        <dbReference type="PROSITE" id="PS50928"/>
    </source>
</evidence>
<dbReference type="PANTHER" id="PTHR43163">
    <property type="entry name" value="DIPEPTIDE TRANSPORT SYSTEM PERMEASE PROTEIN DPPB-RELATED"/>
    <property type="match status" value="1"/>
</dbReference>
<feature type="transmembrane region" description="Helical" evidence="7">
    <location>
        <begin position="101"/>
        <end position="122"/>
    </location>
</feature>
<feature type="transmembrane region" description="Helical" evidence="7">
    <location>
        <begin position="9"/>
        <end position="30"/>
    </location>
</feature>
<reference evidence="10" key="1">
    <citation type="submission" date="2015-07" db="EMBL/GenBank/DDBJ databases">
        <title>Complete Genome of Thermincola ferriacetica strain Z-0001T.</title>
        <authorList>
            <person name="Lusk B."/>
            <person name="Badalamenti J.P."/>
            <person name="Parameswaran P."/>
            <person name="Bond D.R."/>
            <person name="Torres C.I."/>
        </authorList>
    </citation>
    <scope>NUCLEOTIDE SEQUENCE [LARGE SCALE GENOMIC DNA]</scope>
    <source>
        <strain evidence="10">Z-0001</strain>
    </source>
</reference>
<feature type="transmembrane region" description="Helical" evidence="7">
    <location>
        <begin position="301"/>
        <end position="324"/>
    </location>
</feature>
<dbReference type="InterPro" id="IPR000515">
    <property type="entry name" value="MetI-like"/>
</dbReference>
<evidence type="ECO:0000256" key="5">
    <source>
        <dbReference type="ARBA" id="ARBA00022989"/>
    </source>
</evidence>
<dbReference type="GO" id="GO:0005886">
    <property type="term" value="C:plasma membrane"/>
    <property type="evidence" value="ECO:0007669"/>
    <property type="project" value="UniProtKB-SubCell"/>
</dbReference>
<keyword evidence="5 7" id="KW-1133">Transmembrane helix</keyword>
<gene>
    <name evidence="9" type="ORF">Tfer_2395</name>
</gene>